<dbReference type="EMBL" id="MU118316">
    <property type="protein sequence ID" value="KAF9642942.1"/>
    <property type="molecule type" value="Genomic_DNA"/>
</dbReference>
<evidence type="ECO:0000313" key="1">
    <source>
        <dbReference type="EMBL" id="KAF9642942.1"/>
    </source>
</evidence>
<proteinExistence type="predicted"/>
<evidence type="ECO:0000313" key="2">
    <source>
        <dbReference type="Proteomes" id="UP000886501"/>
    </source>
</evidence>
<gene>
    <name evidence="1" type="ORF">BDM02DRAFT_3124013</name>
</gene>
<accession>A0ACB6Z068</accession>
<dbReference type="Proteomes" id="UP000886501">
    <property type="component" value="Unassembled WGS sequence"/>
</dbReference>
<sequence length="1429" mass="158995">MNPLSGNKRRESHKHSPGCNSLGTSTDVAAGPLRSREELDIGPDDGRSNKRRRITFQDNGSEDKELPMPDVSMSGIVVGDTEHKNDPTRENVTDTGEGKGKGKLAEASKVPEGDYKNTALRAATILSDVPKEAADESGPLGPLKAVLRTIAAVYYADDQETVAIGKIENLLSRIVVLEERFYSRPDDVEEQRCRSKLIRELGRIETQLQSLSGKPGPEQLADHPQYDREVYGLLEDLRETIFDYQMMQRMAMHDQGRKLIKPAEATVLNNVRCAHEAEYRHGDRKRCLRGTRGTILDEIELWARDSHKPPVYWLNGLAGTGKSTIAQTIAERIFADGQLGASFFCSRDFEDRRNLKLIFPTVALQLARNHPEFQSIFVPLVQSDPEIAHESLYNQMDKLIVRPLKKSDISTVIVIDALDECKDDEPASAILSVLGQFVSRIPKVKFFLTGRPEPRIQEGFRLPLLAEATDVFVLHNVESSLVSNDIRLFFNQGFLELAQRRQGLDDWPTREQLDLLCERAAGLFVYAAATIKFIDRRNNDPKEQLDRLLRSPESSAREGKIKLKASTTLDSLYMSILQEAFGDDDPEDDHRTRSILGAVILAANPLSPSAIATLLGIGAKDAFLRLSSVHSLLILQEDADSPVRPFHKSFPDFIIDPARCIDERFHVSPPNHHPELFAGCLELMNRTLEKNMCDLPDGVANCEVDDLRERTERHLDPVLQYACKSWHKHLIDGHLVRTPAIASALRRFLEKKFLFWLEVLSVLGAARDAVHALDVAAKSLEIQASPTLDLVTDCFRFVMRFFEIISTSCPHIYHSALPLCPRQSIVRSLYEPHARPLARIVRGLPNSWEPSIAAAGFPSHIDTAVWSPCSRFIAISWGTRRTTIEILDGVTLERITTLESPLDELQWTRRLAFSQNTRLLTWYGLHPRKFISWDLQTGGLVSTIALEQLKPHLSVTYSACGTMFGVLIHDGPTFTISIYNVLVGTRIYSRSAEGRTLKEIWTHGGRLRFATIDSGSITTWEVAFASPHAPTPVESLPIPDDHRFSGRFRSHPASSRLAFAAGGSVIVWDARDSKFLLESTNINCDAIASLSFSSDGRFLTCGTTNLGIHLWKESPTGYALHRKLVSNTGCFNPVLVSPNGGSIIALDGRVVQLWHTTDPITSLSDDSTLTFQRSGNRLILGFSPDQALAVVARMMDKTVMVLDLKSGIARLTIDTGMKVNGVGVAVSSVVVVGEGQIVTWNLPAGDRVLNPRANINDSVLTTTFSHPPFPGSWPTTPMSPGLHHAAMATRCGARHRRLHLYDVSTGQCLAFVETTSNDHPWFTLDGREVWCILPGGKADGWKIIKDSESDTTKLEHLESSVRPSGGFPWESSHGYEVTSGGWVLSPRGKRLLWLPPSWRSHARDRMWSGRFLALLVHGLPEAVILELEE</sequence>
<reference evidence="1" key="2">
    <citation type="journal article" date="2020" name="Nat. Commun.">
        <title>Large-scale genome sequencing of mycorrhizal fungi provides insights into the early evolution of symbiotic traits.</title>
        <authorList>
            <person name="Miyauchi S."/>
            <person name="Kiss E."/>
            <person name="Kuo A."/>
            <person name="Drula E."/>
            <person name="Kohler A."/>
            <person name="Sanchez-Garcia M."/>
            <person name="Morin E."/>
            <person name="Andreopoulos B."/>
            <person name="Barry K.W."/>
            <person name="Bonito G."/>
            <person name="Buee M."/>
            <person name="Carver A."/>
            <person name="Chen C."/>
            <person name="Cichocki N."/>
            <person name="Clum A."/>
            <person name="Culley D."/>
            <person name="Crous P.W."/>
            <person name="Fauchery L."/>
            <person name="Girlanda M."/>
            <person name="Hayes R.D."/>
            <person name="Keri Z."/>
            <person name="LaButti K."/>
            <person name="Lipzen A."/>
            <person name="Lombard V."/>
            <person name="Magnuson J."/>
            <person name="Maillard F."/>
            <person name="Murat C."/>
            <person name="Nolan M."/>
            <person name="Ohm R.A."/>
            <person name="Pangilinan J."/>
            <person name="Pereira M.F."/>
            <person name="Perotto S."/>
            <person name="Peter M."/>
            <person name="Pfister S."/>
            <person name="Riley R."/>
            <person name="Sitrit Y."/>
            <person name="Stielow J.B."/>
            <person name="Szollosi G."/>
            <person name="Zifcakova L."/>
            <person name="Stursova M."/>
            <person name="Spatafora J.W."/>
            <person name="Tedersoo L."/>
            <person name="Vaario L.M."/>
            <person name="Yamada A."/>
            <person name="Yan M."/>
            <person name="Wang P."/>
            <person name="Xu J."/>
            <person name="Bruns T."/>
            <person name="Baldrian P."/>
            <person name="Vilgalys R."/>
            <person name="Dunand C."/>
            <person name="Henrissat B."/>
            <person name="Grigoriev I.V."/>
            <person name="Hibbett D."/>
            <person name="Nagy L.G."/>
            <person name="Martin F.M."/>
        </authorList>
    </citation>
    <scope>NUCLEOTIDE SEQUENCE</scope>
    <source>
        <strain evidence="1">P2</strain>
    </source>
</reference>
<keyword evidence="2" id="KW-1185">Reference proteome</keyword>
<reference evidence="1" key="1">
    <citation type="submission" date="2019-10" db="EMBL/GenBank/DDBJ databases">
        <authorList>
            <consortium name="DOE Joint Genome Institute"/>
            <person name="Kuo A."/>
            <person name="Miyauchi S."/>
            <person name="Kiss E."/>
            <person name="Drula E."/>
            <person name="Kohler A."/>
            <person name="Sanchez-Garcia M."/>
            <person name="Andreopoulos B."/>
            <person name="Barry K.W."/>
            <person name="Bonito G."/>
            <person name="Buee M."/>
            <person name="Carver A."/>
            <person name="Chen C."/>
            <person name="Cichocki N."/>
            <person name="Clum A."/>
            <person name="Culley D."/>
            <person name="Crous P.W."/>
            <person name="Fauchery L."/>
            <person name="Girlanda M."/>
            <person name="Hayes R."/>
            <person name="Keri Z."/>
            <person name="Labutti K."/>
            <person name="Lipzen A."/>
            <person name="Lombard V."/>
            <person name="Magnuson J."/>
            <person name="Maillard F."/>
            <person name="Morin E."/>
            <person name="Murat C."/>
            <person name="Nolan M."/>
            <person name="Ohm R."/>
            <person name="Pangilinan J."/>
            <person name="Pereira M."/>
            <person name="Perotto S."/>
            <person name="Peter M."/>
            <person name="Riley R."/>
            <person name="Sitrit Y."/>
            <person name="Stielow B."/>
            <person name="Szollosi G."/>
            <person name="Zifcakova L."/>
            <person name="Stursova M."/>
            <person name="Spatafora J.W."/>
            <person name="Tedersoo L."/>
            <person name="Vaario L.-M."/>
            <person name="Yamada A."/>
            <person name="Yan M."/>
            <person name="Wang P."/>
            <person name="Xu J."/>
            <person name="Bruns T."/>
            <person name="Baldrian P."/>
            <person name="Vilgalys R."/>
            <person name="Henrissat B."/>
            <person name="Grigoriev I.V."/>
            <person name="Hibbett D."/>
            <person name="Nagy L.G."/>
            <person name="Martin F.M."/>
        </authorList>
    </citation>
    <scope>NUCLEOTIDE SEQUENCE</scope>
    <source>
        <strain evidence="1">P2</strain>
    </source>
</reference>
<comment type="caution">
    <text evidence="1">The sequence shown here is derived from an EMBL/GenBank/DDBJ whole genome shotgun (WGS) entry which is preliminary data.</text>
</comment>
<protein>
    <submittedName>
        <fullName evidence="1">Uncharacterized protein</fullName>
    </submittedName>
</protein>
<organism evidence="1 2">
    <name type="scientific">Thelephora ganbajun</name>
    <name type="common">Ganba fungus</name>
    <dbReference type="NCBI Taxonomy" id="370292"/>
    <lineage>
        <taxon>Eukaryota</taxon>
        <taxon>Fungi</taxon>
        <taxon>Dikarya</taxon>
        <taxon>Basidiomycota</taxon>
        <taxon>Agaricomycotina</taxon>
        <taxon>Agaricomycetes</taxon>
        <taxon>Thelephorales</taxon>
        <taxon>Thelephoraceae</taxon>
        <taxon>Thelephora</taxon>
    </lineage>
</organism>
<name>A0ACB6Z068_THEGA</name>